<feature type="compositionally biased region" description="Low complexity" evidence="1">
    <location>
        <begin position="325"/>
        <end position="366"/>
    </location>
</feature>
<organism evidence="2 3">
    <name type="scientific">Chrysodeixis includens</name>
    <name type="common">Soybean looper</name>
    <name type="synonym">Pseudoplusia includens</name>
    <dbReference type="NCBI Taxonomy" id="689277"/>
    <lineage>
        <taxon>Eukaryota</taxon>
        <taxon>Metazoa</taxon>
        <taxon>Ecdysozoa</taxon>
        <taxon>Arthropoda</taxon>
        <taxon>Hexapoda</taxon>
        <taxon>Insecta</taxon>
        <taxon>Pterygota</taxon>
        <taxon>Neoptera</taxon>
        <taxon>Endopterygota</taxon>
        <taxon>Lepidoptera</taxon>
        <taxon>Glossata</taxon>
        <taxon>Ditrysia</taxon>
        <taxon>Noctuoidea</taxon>
        <taxon>Noctuidae</taxon>
        <taxon>Plusiinae</taxon>
        <taxon>Chrysodeixis</taxon>
    </lineage>
</organism>
<name>A0A9P0BQY6_CHRIL</name>
<feature type="compositionally biased region" description="Low complexity" evidence="1">
    <location>
        <begin position="267"/>
        <end position="280"/>
    </location>
</feature>
<evidence type="ECO:0000313" key="2">
    <source>
        <dbReference type="EMBL" id="CAH0589958.1"/>
    </source>
</evidence>
<feature type="compositionally biased region" description="Gly residues" evidence="1">
    <location>
        <begin position="314"/>
        <end position="324"/>
    </location>
</feature>
<feature type="compositionally biased region" description="Basic residues" evidence="1">
    <location>
        <begin position="246"/>
        <end position="266"/>
    </location>
</feature>
<reference evidence="2" key="1">
    <citation type="submission" date="2021-12" db="EMBL/GenBank/DDBJ databases">
        <authorList>
            <person name="King R."/>
        </authorList>
    </citation>
    <scope>NUCLEOTIDE SEQUENCE</scope>
</reference>
<feature type="region of interest" description="Disordered" evidence="1">
    <location>
        <begin position="107"/>
        <end position="139"/>
    </location>
</feature>
<feature type="compositionally biased region" description="Low complexity" evidence="1">
    <location>
        <begin position="194"/>
        <end position="233"/>
    </location>
</feature>
<evidence type="ECO:0000313" key="3">
    <source>
        <dbReference type="Proteomes" id="UP001154114"/>
    </source>
</evidence>
<dbReference type="Proteomes" id="UP001154114">
    <property type="component" value="Chromosome 18"/>
</dbReference>
<feature type="region of interest" description="Disordered" evidence="1">
    <location>
        <begin position="407"/>
        <end position="429"/>
    </location>
</feature>
<dbReference type="EMBL" id="LR824021">
    <property type="protein sequence ID" value="CAH0589958.1"/>
    <property type="molecule type" value="Genomic_DNA"/>
</dbReference>
<feature type="compositionally biased region" description="Low complexity" evidence="1">
    <location>
        <begin position="112"/>
        <end position="123"/>
    </location>
</feature>
<sequence>MSLSPNSSILQRTIDLKYEDTKRSTSLKWIVVNIVLFLLFVYDLCYKCPGYTSALHYVEMCAAGVLGANAVQHALRLRGRARAPPSRAAAARLRAGRRPSLTCRCRRGAGGRRLPAAQPARARAAPRRPPPDGRVHRRLPQPRCLSQGLRRTLSGRAFWIAAKLLGTRPGHVLGALPARGVGGGGRGRGRGRPGRALAAGVAAPAAGPAAPGAVEPQPAPVAARHHPAAAGARAGRRGRGAGGGRPGRRARGRRQCRAPARRRRPAARPAAHAAGAARLPRTLRRPTLRRAAHQRTGAGRVPERLPLERRRLGVGRGQADGRGAGAAAAGHVPGRAAAAGRGAQRLQQRAPVGGAGARAARAGRAGHPPRERAPAALRAGAGRRHGGGVSRPQQPAALAAAVHSGGGARGAARAAPPAPGPRRTQHAVDHRPVTSHIVVFTC</sequence>
<accession>A0A9P0BQY6</accession>
<proteinExistence type="predicted"/>
<feature type="region of interest" description="Disordered" evidence="1">
    <location>
        <begin position="180"/>
        <end position="392"/>
    </location>
</feature>
<feature type="compositionally biased region" description="Basic residues" evidence="1">
    <location>
        <begin position="281"/>
        <end position="293"/>
    </location>
</feature>
<feature type="compositionally biased region" description="Basic and acidic residues" evidence="1">
    <location>
        <begin position="301"/>
        <end position="311"/>
    </location>
</feature>
<dbReference type="OrthoDB" id="509821at2759"/>
<protein>
    <submittedName>
        <fullName evidence="2">Uncharacterized protein</fullName>
    </submittedName>
</protein>
<evidence type="ECO:0000256" key="1">
    <source>
        <dbReference type="SAM" id="MobiDB-lite"/>
    </source>
</evidence>
<dbReference type="AlphaFoldDB" id="A0A9P0BQY6"/>
<gene>
    <name evidence="2" type="ORF">CINC_LOCUS4566</name>
</gene>
<keyword evidence="3" id="KW-1185">Reference proteome</keyword>